<dbReference type="InterPro" id="IPR026444">
    <property type="entry name" value="Secre_tail"/>
</dbReference>
<dbReference type="InterPro" id="IPR008963">
    <property type="entry name" value="Purple_acid_Pase-like_N"/>
</dbReference>
<evidence type="ECO:0000256" key="1">
    <source>
        <dbReference type="ARBA" id="ARBA00022729"/>
    </source>
</evidence>
<dbReference type="PANTHER" id="PTHR22953:SF153">
    <property type="entry name" value="PURPLE ACID PHOSPHATASE"/>
    <property type="match status" value="1"/>
</dbReference>
<feature type="signal peptide" evidence="2">
    <location>
        <begin position="1"/>
        <end position="19"/>
    </location>
</feature>
<dbReference type="GO" id="GO:0046872">
    <property type="term" value="F:metal ion binding"/>
    <property type="evidence" value="ECO:0007669"/>
    <property type="project" value="InterPro"/>
</dbReference>
<evidence type="ECO:0000259" key="3">
    <source>
        <dbReference type="Pfam" id="PF00149"/>
    </source>
</evidence>
<dbReference type="Pfam" id="PF18962">
    <property type="entry name" value="Por_Secre_tail"/>
    <property type="match status" value="1"/>
</dbReference>
<dbReference type="Gene3D" id="2.60.40.380">
    <property type="entry name" value="Purple acid phosphatase-like, N-terminal"/>
    <property type="match status" value="1"/>
</dbReference>
<keyword evidence="1 2" id="KW-0732">Signal</keyword>
<dbReference type="Pfam" id="PF17957">
    <property type="entry name" value="Big_7"/>
    <property type="match status" value="1"/>
</dbReference>
<evidence type="ECO:0000256" key="2">
    <source>
        <dbReference type="SAM" id="SignalP"/>
    </source>
</evidence>
<dbReference type="InterPro" id="IPR015914">
    <property type="entry name" value="PAPs_N"/>
</dbReference>
<evidence type="ECO:0000259" key="5">
    <source>
        <dbReference type="Pfam" id="PF18962"/>
    </source>
</evidence>
<dbReference type="SUPFAM" id="SSF49363">
    <property type="entry name" value="Purple acid phosphatase, N-terminal domain"/>
    <property type="match status" value="1"/>
</dbReference>
<dbReference type="InterPro" id="IPR013783">
    <property type="entry name" value="Ig-like_fold"/>
</dbReference>
<dbReference type="eggNOG" id="COG1409">
    <property type="taxonomic scope" value="Bacteria"/>
</dbReference>
<dbReference type="Pfam" id="PF00149">
    <property type="entry name" value="Metallophos"/>
    <property type="match status" value="1"/>
</dbReference>
<dbReference type="PANTHER" id="PTHR22953">
    <property type="entry name" value="ACID PHOSPHATASE RELATED"/>
    <property type="match status" value="1"/>
</dbReference>
<dbReference type="PATRIC" id="fig|1046627.3.peg.2660"/>
<gene>
    <name evidence="6" type="ORF">BZARG_2289</name>
</gene>
<comment type="caution">
    <text evidence="6">The sequence shown here is derived from an EMBL/GenBank/DDBJ whole genome shotgun (WGS) entry which is preliminary data.</text>
</comment>
<feature type="chain" id="PRO_5003429210" evidence="2">
    <location>
        <begin position="20"/>
        <end position="957"/>
    </location>
</feature>
<dbReference type="RefSeq" id="WP_008639212.1">
    <property type="nucleotide sequence ID" value="NZ_AFXZ01000061.1"/>
</dbReference>
<dbReference type="STRING" id="1046627.BZARG_2289"/>
<feature type="domain" description="Secretion system C-terminal sorting" evidence="5">
    <location>
        <begin position="887"/>
        <end position="956"/>
    </location>
</feature>
<evidence type="ECO:0000313" key="6">
    <source>
        <dbReference type="EMBL" id="EGV42373.1"/>
    </source>
</evidence>
<dbReference type="GO" id="GO:0003993">
    <property type="term" value="F:acid phosphatase activity"/>
    <property type="evidence" value="ECO:0007669"/>
    <property type="project" value="InterPro"/>
</dbReference>
<dbReference type="InterPro" id="IPR029052">
    <property type="entry name" value="Metallo-depent_PP-like"/>
</dbReference>
<proteinExistence type="predicted"/>
<dbReference type="InterPro" id="IPR004843">
    <property type="entry name" value="Calcineurin-like_PHP"/>
</dbReference>
<keyword evidence="7" id="KW-1185">Reference proteome</keyword>
<reference evidence="6 7" key="1">
    <citation type="journal article" date="2008" name="Int. J. Syst. Evol. Microbiol.">
        <title>Bizionia argentinensis sp. nov., isolated from surface marine water in Antarctica.</title>
        <authorList>
            <person name="Bercovich A."/>
            <person name="Vazquez S.C."/>
            <person name="Yankilevich P."/>
            <person name="Coria S.H."/>
            <person name="Foti M."/>
            <person name="Hernandez E."/>
            <person name="Vidal A."/>
            <person name="Ruberto L."/>
            <person name="Melo C."/>
            <person name="Marenssi S."/>
            <person name="Criscuolo M."/>
            <person name="Memoli M."/>
            <person name="Arguelles M."/>
            <person name="Mac Cormack W.P."/>
        </authorList>
    </citation>
    <scope>NUCLEOTIDE SEQUENCE [LARGE SCALE GENOMIC DNA]</scope>
    <source>
        <strain evidence="6 7">JUB59</strain>
    </source>
</reference>
<dbReference type="InterPro" id="IPR039331">
    <property type="entry name" value="PAPs-like"/>
</dbReference>
<evidence type="ECO:0000313" key="7">
    <source>
        <dbReference type="Proteomes" id="UP000003730"/>
    </source>
</evidence>
<sequence>MKKITLLVLLLIVSIKTQANNDRYRLVITDDPATTITIGWDQTSGINPIVYYDTIDYGINFNNYAYNKAVERVRTYKSMNNNFVKLTELTPNTAYYFVIKDSEGTSNRFWFKTAPSTNEAMSFIAGGDSRNNIVPRQNANLLVSKLKPTAVFFGGDMTNRDSGSEWIEWFNHWQLTTSADGRMIPIVPTRGNHEDSNESIYHLFNTPSTDIYYDITFGNNLYTIFTLNSEMTAGGNQAIWLEEKLSTENSIWKSAQYHKPMRPHAGSKSEGNDEYNNWAQLFYDYGVDLVYESDSHNVKSTYPIKPCNGSTNCDEGFEIDNDNGTVYVGEGCWGAPLRSNNDDKSWTRNSGSFNQFKWITVSTTEITIKTIMVDNAASVGENSNHEIPGALPTGTQVWNPSNGDTIVITNNITTHIANIAANQDVEEQTDGTVDISSSDLEFVFDGGSNQTIGMEFANVSIPKGATISKAYIQFTSDATDSDPIDLLVSVEDTANAEPLTNSNNSVTSRTYLSPILWSPEPWTTGASGTAERTSDLTHSIQTIVGNASWANGNSVVIKIEATPDYLGLTNENRRASSIEQGNGPILHLEYTESPNEFPIIEITSHVHNDYIADGNDVTFTANASDADGTITSVEFFVNETSIGLYTSQPYTISTTLPDGINSLKATSTDDQGATNSKAITILVGDFTSTIALNASQDVEQQIDGSVNATSSDLEFVYDGAYVKGDQTIGIEFSNVAIPSGAIITSAYIQFTADATDSLPLDLLISIEDNAKPEKLTTANYGVTSRTYLNAVLWSPEPWTNNASGEAERTPDLTSSIQTILSKSLWAIDNSIVVKIEATPDYLGFTDERRRADSVDKGNHPVLHIIYEINSESLNIEDVVNNSEQVVLYPNPAHEVINIKSHTIFHLAEFYALSGKLVLITKVNNNKILIKKLQSGVYIIKLSVPNSNYKIIKKVIIN</sequence>
<feature type="domain" description="Calcineurin-like phosphoesterase" evidence="3">
    <location>
        <begin position="142"/>
        <end position="296"/>
    </location>
</feature>
<dbReference type="Gene3D" id="3.60.21.10">
    <property type="match status" value="1"/>
</dbReference>
<feature type="domain" description="Purple acid phosphatase N-terminal" evidence="4">
    <location>
        <begin position="23"/>
        <end position="113"/>
    </location>
</feature>
<dbReference type="Gene3D" id="2.60.40.10">
    <property type="entry name" value="Immunoglobulins"/>
    <property type="match status" value="1"/>
</dbReference>
<name>G2EGN1_9FLAO</name>
<dbReference type="NCBIfam" id="TIGR04183">
    <property type="entry name" value="Por_Secre_tail"/>
    <property type="match status" value="1"/>
</dbReference>
<protein>
    <submittedName>
        <fullName evidence="6">T9SS type A sorting domain-containing protein</fullName>
    </submittedName>
</protein>
<dbReference type="OrthoDB" id="9804511at2"/>
<dbReference type="EMBL" id="AFXZ01000061">
    <property type="protein sequence ID" value="EGV42373.1"/>
    <property type="molecule type" value="Genomic_DNA"/>
</dbReference>
<dbReference type="AlphaFoldDB" id="G2EGN1"/>
<accession>G2EGN1</accession>
<evidence type="ECO:0000259" key="4">
    <source>
        <dbReference type="Pfam" id="PF16656"/>
    </source>
</evidence>
<dbReference type="Pfam" id="PF16656">
    <property type="entry name" value="Pur_ac_phosph_N"/>
    <property type="match status" value="1"/>
</dbReference>
<dbReference type="Proteomes" id="UP000003730">
    <property type="component" value="Unassembled WGS sequence"/>
</dbReference>
<organism evidence="6 7">
    <name type="scientific">Bizionia argentinensis JUB59</name>
    <dbReference type="NCBI Taxonomy" id="1046627"/>
    <lineage>
        <taxon>Bacteria</taxon>
        <taxon>Pseudomonadati</taxon>
        <taxon>Bacteroidota</taxon>
        <taxon>Flavobacteriia</taxon>
        <taxon>Flavobacteriales</taxon>
        <taxon>Flavobacteriaceae</taxon>
        <taxon>Bizionia</taxon>
    </lineage>
</organism>
<dbReference type="SUPFAM" id="SSF56300">
    <property type="entry name" value="Metallo-dependent phosphatases"/>
    <property type="match status" value="1"/>
</dbReference>